<protein>
    <recommendedName>
        <fullName evidence="3">DUF3456 domain-containing protein</fullName>
    </recommendedName>
</protein>
<gene>
    <name evidence="4" type="ORF">TRIADDRAFT_33595</name>
</gene>
<evidence type="ECO:0000256" key="2">
    <source>
        <dbReference type="ARBA" id="ARBA00022729"/>
    </source>
</evidence>
<dbReference type="KEGG" id="tad:TRIADDRAFT_33595"/>
<dbReference type="FunCoup" id="B3SCX2">
    <property type="interactions" value="569"/>
</dbReference>
<dbReference type="PANTHER" id="PTHR15382">
    <property type="entry name" value="CTG4A-RELATED"/>
    <property type="match status" value="1"/>
</dbReference>
<dbReference type="GeneID" id="6759320"/>
<name>B3SCX2_TRIAD</name>
<dbReference type="AlphaFoldDB" id="B3SCX2"/>
<evidence type="ECO:0000313" key="5">
    <source>
        <dbReference type="Proteomes" id="UP000009022"/>
    </source>
</evidence>
<evidence type="ECO:0000259" key="3">
    <source>
        <dbReference type="Pfam" id="PF11938"/>
    </source>
</evidence>
<dbReference type="CTD" id="6759320"/>
<dbReference type="Proteomes" id="UP000009022">
    <property type="component" value="Unassembled WGS sequence"/>
</dbReference>
<dbReference type="eggNOG" id="KOG4052">
    <property type="taxonomic scope" value="Eukaryota"/>
</dbReference>
<keyword evidence="2" id="KW-0732">Signal</keyword>
<comment type="similarity">
    <text evidence="1">Belongs to the canopy family.</text>
</comment>
<dbReference type="InParanoid" id="B3SCX2"/>
<dbReference type="OrthoDB" id="6020060at2759"/>
<dbReference type="STRING" id="10228.B3SCX2"/>
<evidence type="ECO:0000313" key="4">
    <source>
        <dbReference type="EMBL" id="EDV19418.1"/>
    </source>
</evidence>
<proteinExistence type="inferred from homology"/>
<feature type="domain" description="DUF3456" evidence="3">
    <location>
        <begin position="12"/>
        <end position="156"/>
    </location>
</feature>
<dbReference type="Pfam" id="PF11938">
    <property type="entry name" value="DUF3456"/>
    <property type="match status" value="1"/>
</dbReference>
<dbReference type="InterPro" id="IPR021852">
    <property type="entry name" value="DUF3456"/>
</dbReference>
<evidence type="ECO:0000256" key="1">
    <source>
        <dbReference type="ARBA" id="ARBA00007285"/>
    </source>
</evidence>
<sequence length="169" mass="20201">MFLNRIICNYLVCKYLAKEIEVETKKTSISKDVLHTGGFDTEFRNRKIPYETSEVRFIEILDNACENILKYRVHADKKERYLKGTSTTMNTLFGLKKRGVKVELGVPDEMWDDIPAEVSKMKRKCDAFREEFEDELMEWFLHYQKEDLMEWLCRMRALRPDQHGSYLQL</sequence>
<organism evidence="4 5">
    <name type="scientific">Trichoplax adhaerens</name>
    <name type="common">Trichoplax reptans</name>
    <dbReference type="NCBI Taxonomy" id="10228"/>
    <lineage>
        <taxon>Eukaryota</taxon>
        <taxon>Metazoa</taxon>
        <taxon>Placozoa</taxon>
        <taxon>Uniplacotomia</taxon>
        <taxon>Trichoplacea</taxon>
        <taxon>Trichoplacidae</taxon>
        <taxon>Trichoplax</taxon>
    </lineage>
</organism>
<dbReference type="RefSeq" id="XP_002118107.1">
    <property type="nucleotide sequence ID" value="XM_002118071.1"/>
</dbReference>
<keyword evidence="5" id="KW-1185">Reference proteome</keyword>
<dbReference type="PhylomeDB" id="B3SCX2"/>
<accession>B3SCX2</accession>
<dbReference type="OMA" id="TKCEICA"/>
<dbReference type="HOGENOM" id="CLU_078068_1_0_1"/>
<reference evidence="4 5" key="1">
    <citation type="journal article" date="2008" name="Nature">
        <title>The Trichoplax genome and the nature of placozoans.</title>
        <authorList>
            <person name="Srivastava M."/>
            <person name="Begovic E."/>
            <person name="Chapman J."/>
            <person name="Putnam N.H."/>
            <person name="Hellsten U."/>
            <person name="Kawashima T."/>
            <person name="Kuo A."/>
            <person name="Mitros T."/>
            <person name="Salamov A."/>
            <person name="Carpenter M.L."/>
            <person name="Signorovitch A.Y."/>
            <person name="Moreno M.A."/>
            <person name="Kamm K."/>
            <person name="Grimwood J."/>
            <person name="Schmutz J."/>
            <person name="Shapiro H."/>
            <person name="Grigoriev I.V."/>
            <person name="Buss L.W."/>
            <person name="Schierwater B."/>
            <person name="Dellaporta S.L."/>
            <person name="Rokhsar D.S."/>
        </authorList>
    </citation>
    <scope>NUCLEOTIDE SEQUENCE [LARGE SCALE GENOMIC DNA]</scope>
    <source>
        <strain evidence="4 5">Grell-BS-1999</strain>
    </source>
</reference>
<dbReference type="PANTHER" id="PTHR15382:SF8">
    <property type="entry name" value="CANOPY B"/>
    <property type="match status" value="1"/>
</dbReference>
<dbReference type="EMBL" id="DS985274">
    <property type="protein sequence ID" value="EDV19418.1"/>
    <property type="molecule type" value="Genomic_DNA"/>
</dbReference>